<proteinExistence type="predicted"/>
<reference evidence="1" key="1">
    <citation type="submission" date="2018-07" db="EMBL/GenBank/DDBJ databases">
        <title>Annotation of Aphanomyces astaci genome assembly.</title>
        <authorList>
            <person name="Studholme D.J."/>
        </authorList>
    </citation>
    <scope>NUCLEOTIDE SEQUENCE [LARGE SCALE GENOMIC DNA]</scope>
    <source>
        <strain evidence="1">Pc</strain>
    </source>
</reference>
<name>A0A425DM02_APHAT</name>
<organism evidence="1 2">
    <name type="scientific">Aphanomyces astaci</name>
    <name type="common">Crayfish plague agent</name>
    <dbReference type="NCBI Taxonomy" id="112090"/>
    <lineage>
        <taxon>Eukaryota</taxon>
        <taxon>Sar</taxon>
        <taxon>Stramenopiles</taxon>
        <taxon>Oomycota</taxon>
        <taxon>Saprolegniomycetes</taxon>
        <taxon>Saprolegniales</taxon>
        <taxon>Verrucalvaceae</taxon>
        <taxon>Aphanomyces</taxon>
    </lineage>
</organism>
<evidence type="ECO:0000313" key="1">
    <source>
        <dbReference type="EMBL" id="RQM30323.1"/>
    </source>
</evidence>
<dbReference type="AlphaFoldDB" id="A0A425DM02"/>
<keyword evidence="2" id="KW-1185">Reference proteome</keyword>
<accession>A0A425DM02</accession>
<gene>
    <name evidence="1" type="ORF">B5M09_012767</name>
</gene>
<dbReference type="EMBL" id="MZMZ02000853">
    <property type="protein sequence ID" value="RQM30323.1"/>
    <property type="molecule type" value="Genomic_DNA"/>
</dbReference>
<evidence type="ECO:0008006" key="3">
    <source>
        <dbReference type="Google" id="ProtNLM"/>
    </source>
</evidence>
<dbReference type="Proteomes" id="UP000284702">
    <property type="component" value="Unassembled WGS sequence"/>
</dbReference>
<comment type="caution">
    <text evidence="1">The sequence shown here is derived from an EMBL/GenBank/DDBJ whole genome shotgun (WGS) entry which is preliminary data.</text>
</comment>
<protein>
    <recommendedName>
        <fullName evidence="3">DUF659 domain-containing protein</fullName>
    </recommendedName>
</protein>
<sequence length="250" mass="28017">HALPNSKKRWTSHLNHCAAAPHVVNTPQPKKHASLAAFVQVNRPLEADEAALSPRHERIGAWIDRNSLGEKFTLDKAYADIFYLTGIPFRFAYSPALETFIKLARPAYAPPTTKAIAGPLLNHAHQDMMAKMNQLVQDQTRISLVSDGWTSLRNEHMVNFVAVFPNKSVKPVFVSAISTVETSQTSRTTWKTPCWPLGSTKSPDVCKLEPYATILESARHVTSFVKDRNALTKRFERIQQHIHVDGELST</sequence>
<dbReference type="VEuPathDB" id="FungiDB:H257_17606"/>
<feature type="non-terminal residue" evidence="1">
    <location>
        <position position="1"/>
    </location>
</feature>
<evidence type="ECO:0000313" key="2">
    <source>
        <dbReference type="Proteomes" id="UP000284702"/>
    </source>
</evidence>